<dbReference type="EMBL" id="MN740362">
    <property type="protein sequence ID" value="QHU02745.1"/>
    <property type="molecule type" value="Genomic_DNA"/>
</dbReference>
<keyword evidence="1" id="KW-1133">Transmembrane helix</keyword>
<feature type="transmembrane region" description="Helical" evidence="1">
    <location>
        <begin position="6"/>
        <end position="23"/>
    </location>
</feature>
<dbReference type="AlphaFoldDB" id="A0A6C0JA98"/>
<evidence type="ECO:0000313" key="2">
    <source>
        <dbReference type="EMBL" id="QHU02745.1"/>
    </source>
</evidence>
<evidence type="ECO:0000256" key="1">
    <source>
        <dbReference type="SAM" id="Phobius"/>
    </source>
</evidence>
<organism evidence="2">
    <name type="scientific">viral metagenome</name>
    <dbReference type="NCBI Taxonomy" id="1070528"/>
    <lineage>
        <taxon>unclassified sequences</taxon>
        <taxon>metagenomes</taxon>
        <taxon>organismal metagenomes</taxon>
    </lineage>
</organism>
<name>A0A6C0JA98_9ZZZZ</name>
<sequence>MSKQTLFTYVLILFTLMVVYQIWRDTPYFQLTCLASADNGESYCVRDRDIPDNAVQLLSNIDTKLKQLVEKISSKYPKEQRVKRLKDGFINTKIEEILPTSKLTAYSENKGEKMAFCLHKKKNGYNTEMIDENTLTFVALHELSHVMTLSVGHEPEFWDNFKFLIDEASQLQLYKPVDYSNSPKEYCGMEINDSPYFE</sequence>
<keyword evidence="1" id="KW-0472">Membrane</keyword>
<proteinExistence type="predicted"/>
<keyword evidence="1" id="KW-0812">Transmembrane</keyword>
<reference evidence="2" key="1">
    <citation type="journal article" date="2020" name="Nature">
        <title>Giant virus diversity and host interactions through global metagenomics.</title>
        <authorList>
            <person name="Schulz F."/>
            <person name="Roux S."/>
            <person name="Paez-Espino D."/>
            <person name="Jungbluth S."/>
            <person name="Walsh D.A."/>
            <person name="Denef V.J."/>
            <person name="McMahon K.D."/>
            <person name="Konstantinidis K.T."/>
            <person name="Eloe-Fadrosh E.A."/>
            <person name="Kyrpides N.C."/>
            <person name="Woyke T."/>
        </authorList>
    </citation>
    <scope>NUCLEOTIDE SEQUENCE</scope>
    <source>
        <strain evidence="2">GVMAG-M-3300025880-76</strain>
    </source>
</reference>
<accession>A0A6C0JA98</accession>
<protein>
    <submittedName>
        <fullName evidence="2">Uncharacterized protein</fullName>
    </submittedName>
</protein>